<feature type="signal peptide" evidence="1">
    <location>
        <begin position="1"/>
        <end position="22"/>
    </location>
</feature>
<dbReference type="PANTHER" id="PTHR36302:SF1">
    <property type="entry name" value="COPPER CHAPERONE PCU(A)C"/>
    <property type="match status" value="1"/>
</dbReference>
<dbReference type="Pfam" id="PF04314">
    <property type="entry name" value="PCuAC"/>
    <property type="match status" value="1"/>
</dbReference>
<gene>
    <name evidence="2" type="ORF">OB2597_06435</name>
</gene>
<dbReference type="AlphaFoldDB" id="A3TTC2"/>
<dbReference type="RefSeq" id="WP_009805516.1">
    <property type="nucleotide sequence ID" value="NZ_CH724131.1"/>
</dbReference>
<keyword evidence="3" id="KW-1185">Reference proteome</keyword>
<sequence length="159" mass="17049">MFTRTLALAGLSTLALASAAMAEITVNDPYARSSGPMAMAGAAFMELVNSGDEDDRLIAVRSDAAKRVELHTHLSDDSGVMKMREVEDGFPVPAGGHHRLKRGGDHVMFMGLNHPFEQGATIPVTLVFEKAGEIAVDIPVDLERQDDAHHGHGDMKMGD</sequence>
<dbReference type="InterPro" id="IPR036182">
    <property type="entry name" value="PCuAC_sf"/>
</dbReference>
<organism evidence="2 3">
    <name type="scientific">Pseudooceanicola batsensis (strain ATCC BAA-863 / DSM 15984 / KCTC 12145 / HTCC2597)</name>
    <name type="common">Oceanicola batsensis</name>
    <dbReference type="NCBI Taxonomy" id="252305"/>
    <lineage>
        <taxon>Bacteria</taxon>
        <taxon>Pseudomonadati</taxon>
        <taxon>Pseudomonadota</taxon>
        <taxon>Alphaproteobacteria</taxon>
        <taxon>Rhodobacterales</taxon>
        <taxon>Paracoccaceae</taxon>
        <taxon>Pseudooceanicola</taxon>
    </lineage>
</organism>
<dbReference type="Proteomes" id="UP000004318">
    <property type="component" value="Unassembled WGS sequence"/>
</dbReference>
<dbReference type="Gene3D" id="2.60.40.1890">
    <property type="entry name" value="PCu(A)C copper chaperone"/>
    <property type="match status" value="1"/>
</dbReference>
<dbReference type="eggNOG" id="COG2847">
    <property type="taxonomic scope" value="Bacteria"/>
</dbReference>
<dbReference type="InterPro" id="IPR007410">
    <property type="entry name" value="LpqE-like"/>
</dbReference>
<dbReference type="EMBL" id="AAMO01000001">
    <property type="protein sequence ID" value="EAQ04899.1"/>
    <property type="molecule type" value="Genomic_DNA"/>
</dbReference>
<dbReference type="STRING" id="252305.OB2597_06435"/>
<dbReference type="OrthoDB" id="9796962at2"/>
<accession>A3TTC2</accession>
<keyword evidence="1" id="KW-0732">Signal</keyword>
<comment type="caution">
    <text evidence="2">The sequence shown here is derived from an EMBL/GenBank/DDBJ whole genome shotgun (WGS) entry which is preliminary data.</text>
</comment>
<evidence type="ECO:0000313" key="3">
    <source>
        <dbReference type="Proteomes" id="UP000004318"/>
    </source>
</evidence>
<proteinExistence type="predicted"/>
<evidence type="ECO:0008006" key="4">
    <source>
        <dbReference type="Google" id="ProtNLM"/>
    </source>
</evidence>
<evidence type="ECO:0000313" key="2">
    <source>
        <dbReference type="EMBL" id="EAQ04899.1"/>
    </source>
</evidence>
<dbReference type="SUPFAM" id="SSF110087">
    <property type="entry name" value="DR1885-like metal-binding protein"/>
    <property type="match status" value="1"/>
</dbReference>
<protein>
    <recommendedName>
        <fullName evidence="4">Copper-binding protein</fullName>
    </recommendedName>
</protein>
<evidence type="ECO:0000256" key="1">
    <source>
        <dbReference type="SAM" id="SignalP"/>
    </source>
</evidence>
<dbReference type="PANTHER" id="PTHR36302">
    <property type="entry name" value="BLR7088 PROTEIN"/>
    <property type="match status" value="1"/>
</dbReference>
<name>A3TTC2_PSEBH</name>
<dbReference type="InterPro" id="IPR058248">
    <property type="entry name" value="Lxx211020-like"/>
</dbReference>
<feature type="chain" id="PRO_5002659886" description="Copper-binding protein" evidence="1">
    <location>
        <begin position="23"/>
        <end position="159"/>
    </location>
</feature>
<reference evidence="2 3" key="1">
    <citation type="journal article" date="2010" name="J. Bacteriol.">
        <title>Genome sequences of Oceanicola granulosus HTCC2516(T) and Oceanicola batsensis HTCC2597(TDelta).</title>
        <authorList>
            <person name="Thrash J.C."/>
            <person name="Cho J.C."/>
            <person name="Vergin K.L."/>
            <person name="Giovannoni S.J."/>
        </authorList>
    </citation>
    <scope>NUCLEOTIDE SEQUENCE [LARGE SCALE GENOMIC DNA]</scope>
    <source>
        <strain evidence="3">ATCC BAA-863 / DSM 15984 / KCTC 12145 / HTCC2597</strain>
    </source>
</reference>
<dbReference type="HOGENOM" id="CLU_100939_2_0_5"/>